<organism evidence="1 2">
    <name type="scientific">candidate division WOR-1 bacterium RIFOXYC2_FULL_41_25</name>
    <dbReference type="NCBI Taxonomy" id="1802586"/>
    <lineage>
        <taxon>Bacteria</taxon>
        <taxon>Bacillati</taxon>
        <taxon>Saganbacteria</taxon>
    </lineage>
</organism>
<accession>A0A1F4TK17</accession>
<proteinExistence type="predicted"/>
<protein>
    <submittedName>
        <fullName evidence="1">Uncharacterized protein</fullName>
    </submittedName>
</protein>
<evidence type="ECO:0000313" key="2">
    <source>
        <dbReference type="Proteomes" id="UP000177309"/>
    </source>
</evidence>
<gene>
    <name evidence="1" type="ORF">A2462_05945</name>
</gene>
<sequence>MSKFEKIEQVIVEKLGVDSSESAKILEKALIGGEITDKMPAEQWLEERFLPNCVVIDEEGYSKMCIDALKILGTTAATDYGGSRQRDLGQLWADMTRGYLGELAFSLFLKNKWNIESELGHEVGAIEDFLPTDIHLVSKKGEISRPPKINIGIKTIKWNGIWLDIPGDQFSHSDVHVVVKVGTGRDHLFAFFKKIVTI</sequence>
<dbReference type="AlphaFoldDB" id="A0A1F4TK17"/>
<name>A0A1F4TK17_UNCSA</name>
<reference evidence="1 2" key="1">
    <citation type="journal article" date="2016" name="Nat. Commun.">
        <title>Thousands of microbial genomes shed light on interconnected biogeochemical processes in an aquifer system.</title>
        <authorList>
            <person name="Anantharaman K."/>
            <person name="Brown C.T."/>
            <person name="Hug L.A."/>
            <person name="Sharon I."/>
            <person name="Castelle C.J."/>
            <person name="Probst A.J."/>
            <person name="Thomas B.C."/>
            <person name="Singh A."/>
            <person name="Wilkins M.J."/>
            <person name="Karaoz U."/>
            <person name="Brodie E.L."/>
            <person name="Williams K.H."/>
            <person name="Hubbard S.S."/>
            <person name="Banfield J.F."/>
        </authorList>
    </citation>
    <scope>NUCLEOTIDE SEQUENCE [LARGE SCALE GENOMIC DNA]</scope>
</reference>
<comment type="caution">
    <text evidence="1">The sequence shown here is derived from an EMBL/GenBank/DDBJ whole genome shotgun (WGS) entry which is preliminary data.</text>
</comment>
<dbReference type="EMBL" id="MEUI01000043">
    <property type="protein sequence ID" value="OGC32860.1"/>
    <property type="molecule type" value="Genomic_DNA"/>
</dbReference>
<dbReference type="Proteomes" id="UP000177309">
    <property type="component" value="Unassembled WGS sequence"/>
</dbReference>
<evidence type="ECO:0000313" key="1">
    <source>
        <dbReference type="EMBL" id="OGC32860.1"/>
    </source>
</evidence>